<dbReference type="RefSeq" id="WP_141637075.1">
    <property type="nucleotide sequence ID" value="NZ_VIGB01000003.1"/>
</dbReference>
<dbReference type="EMBL" id="VIGB01000003">
    <property type="protein sequence ID" value="TQF06663.1"/>
    <property type="molecule type" value="Genomic_DNA"/>
</dbReference>
<evidence type="ECO:0000256" key="2">
    <source>
        <dbReference type="ARBA" id="ARBA00022741"/>
    </source>
</evidence>
<dbReference type="Proteomes" id="UP000319103">
    <property type="component" value="Unassembled WGS sequence"/>
</dbReference>
<evidence type="ECO:0000256" key="4">
    <source>
        <dbReference type="PROSITE-ProRule" id="PRU00409"/>
    </source>
</evidence>
<dbReference type="GO" id="GO:0005524">
    <property type="term" value="F:ATP binding"/>
    <property type="evidence" value="ECO:0007669"/>
    <property type="project" value="UniProtKB-UniRule"/>
</dbReference>
<dbReference type="Pfam" id="PF18603">
    <property type="entry name" value="LAL_C2"/>
    <property type="match status" value="1"/>
</dbReference>
<protein>
    <submittedName>
        <fullName evidence="6">ATP-grasp domain-containing protein</fullName>
    </submittedName>
</protein>
<dbReference type="GO" id="GO:0046872">
    <property type="term" value="F:metal ion binding"/>
    <property type="evidence" value="ECO:0007669"/>
    <property type="project" value="InterPro"/>
</dbReference>
<dbReference type="AlphaFoldDB" id="A0A540WCC7"/>
<feature type="domain" description="ATP-grasp" evidence="5">
    <location>
        <begin position="111"/>
        <end position="302"/>
    </location>
</feature>
<keyword evidence="1" id="KW-0436">Ligase</keyword>
<dbReference type="InterPro" id="IPR011761">
    <property type="entry name" value="ATP-grasp"/>
</dbReference>
<dbReference type="Pfam" id="PF13535">
    <property type="entry name" value="ATP-grasp_4"/>
    <property type="match status" value="1"/>
</dbReference>
<dbReference type="Gene3D" id="3.30.470.20">
    <property type="entry name" value="ATP-grasp fold, B domain"/>
    <property type="match status" value="1"/>
</dbReference>
<keyword evidence="2 4" id="KW-0547">Nucleotide-binding</keyword>
<evidence type="ECO:0000259" key="5">
    <source>
        <dbReference type="PROSITE" id="PS50975"/>
    </source>
</evidence>
<keyword evidence="7" id="KW-1185">Reference proteome</keyword>
<evidence type="ECO:0000256" key="3">
    <source>
        <dbReference type="ARBA" id="ARBA00022840"/>
    </source>
</evidence>
<keyword evidence="3 4" id="KW-0067">ATP-binding</keyword>
<sequence length="411" mass="44546">MTRVVMLEALAFGLDRISAAGRRMGVELYLFTFDRPYYQRQLASDDYIRVVDVDTFDRDAVRAALDKAGPVAGLVSNTDTWARTAELLAQERGFANVLTDTERLRDKNWVRNRVVEAGLSRGRAVRGSDWEPERHGEQADAFVVKDAAGTGSRHVLFADTAAAVGAAIRALAAQGVEPGRITVEPYFHGPLYSAETYTTRAGTVLFGVNSRTVSELPQFRELDLSYPVGRGSVWEQSVRRWAADVLARIGRGIGPSHIEFVDTAHGFELVEVNARLGGGRIGEGILRATGFDPFQLLLHQALQADLGDGALRAAQVGATAGGFAQVLKYAARTGPLGSIDGTGQLARFPGEVEWHPVKDPQSVIDGVEDQRGCYGFLTALGPSPEAALQRAHAAARQIRVERPDRDGHRCG</sequence>
<dbReference type="InterPro" id="IPR052032">
    <property type="entry name" value="ATP-dep_AA_Ligase"/>
</dbReference>
<comment type="caution">
    <text evidence="6">The sequence shown here is derived from an EMBL/GenBank/DDBJ whole genome shotgun (WGS) entry which is preliminary data.</text>
</comment>
<dbReference type="InterPro" id="IPR040570">
    <property type="entry name" value="LAL_C2"/>
</dbReference>
<dbReference type="PANTHER" id="PTHR43585">
    <property type="entry name" value="FUMIPYRROLE BIOSYNTHESIS PROTEIN C"/>
    <property type="match status" value="1"/>
</dbReference>
<dbReference type="SUPFAM" id="SSF56059">
    <property type="entry name" value="Glutathione synthetase ATP-binding domain-like"/>
    <property type="match status" value="1"/>
</dbReference>
<dbReference type="PROSITE" id="PS50975">
    <property type="entry name" value="ATP_GRASP"/>
    <property type="match status" value="1"/>
</dbReference>
<proteinExistence type="predicted"/>
<accession>A0A540WCC7</accession>
<reference evidence="6 7" key="1">
    <citation type="submission" date="2019-06" db="EMBL/GenBank/DDBJ databases">
        <title>Description of Kitasatospora acidophila sp. nov. isolated from pine grove soil, and reclassification of Streptomyces novaecaesareae to Kitasatospora novaeceasareae comb. nov.</title>
        <authorList>
            <person name="Kim M.J."/>
        </authorList>
    </citation>
    <scope>NUCLEOTIDE SEQUENCE [LARGE SCALE GENOMIC DNA]</scope>
    <source>
        <strain evidence="6 7">MMS16-CNU292</strain>
    </source>
</reference>
<name>A0A540WCC7_9ACTN</name>
<evidence type="ECO:0000256" key="1">
    <source>
        <dbReference type="ARBA" id="ARBA00022598"/>
    </source>
</evidence>
<organism evidence="6 7">
    <name type="scientific">Kitasatospora acidiphila</name>
    <dbReference type="NCBI Taxonomy" id="2567942"/>
    <lineage>
        <taxon>Bacteria</taxon>
        <taxon>Bacillati</taxon>
        <taxon>Actinomycetota</taxon>
        <taxon>Actinomycetes</taxon>
        <taxon>Kitasatosporales</taxon>
        <taxon>Streptomycetaceae</taxon>
        <taxon>Kitasatospora</taxon>
    </lineage>
</organism>
<gene>
    <name evidence="6" type="ORF">E6W39_36305</name>
</gene>
<dbReference type="OrthoDB" id="3428978at2"/>
<dbReference type="GO" id="GO:0016874">
    <property type="term" value="F:ligase activity"/>
    <property type="evidence" value="ECO:0007669"/>
    <property type="project" value="UniProtKB-KW"/>
</dbReference>
<evidence type="ECO:0000313" key="7">
    <source>
        <dbReference type="Proteomes" id="UP000319103"/>
    </source>
</evidence>
<evidence type="ECO:0000313" key="6">
    <source>
        <dbReference type="EMBL" id="TQF06663.1"/>
    </source>
</evidence>
<dbReference type="PANTHER" id="PTHR43585:SF2">
    <property type="entry name" value="ATP-GRASP ENZYME FSQD"/>
    <property type="match status" value="1"/>
</dbReference>